<evidence type="ECO:0000313" key="16">
    <source>
        <dbReference type="EMBL" id="MBH0239144.1"/>
    </source>
</evidence>
<dbReference type="SUPFAM" id="SSF109998">
    <property type="entry name" value="Triger factor/SurA peptide-binding domain-like"/>
    <property type="match status" value="1"/>
</dbReference>
<dbReference type="NCBIfam" id="TIGR00115">
    <property type="entry name" value="tig"/>
    <property type="match status" value="1"/>
</dbReference>
<accession>A0A931I452</accession>
<gene>
    <name evidence="12" type="primary">tig</name>
    <name evidence="16" type="ORF">I5731_15055</name>
</gene>
<keyword evidence="8 12" id="KW-0413">Isomerase</keyword>
<dbReference type="InterPro" id="IPR036611">
    <property type="entry name" value="Trigger_fac_ribosome-bd_sf"/>
</dbReference>
<keyword evidence="6 12" id="KW-0697">Rotamase</keyword>
<evidence type="ECO:0000256" key="8">
    <source>
        <dbReference type="ARBA" id="ARBA00023235"/>
    </source>
</evidence>
<dbReference type="Gene3D" id="1.10.3120.10">
    <property type="entry name" value="Trigger factor, C-terminal domain"/>
    <property type="match status" value="1"/>
</dbReference>
<evidence type="ECO:0000256" key="12">
    <source>
        <dbReference type="HAMAP-Rule" id="MF_00303"/>
    </source>
</evidence>
<comment type="catalytic activity">
    <reaction evidence="1 12 13">
        <text>[protein]-peptidylproline (omega=180) = [protein]-peptidylproline (omega=0)</text>
        <dbReference type="Rhea" id="RHEA:16237"/>
        <dbReference type="Rhea" id="RHEA-COMP:10747"/>
        <dbReference type="Rhea" id="RHEA-COMP:10748"/>
        <dbReference type="ChEBI" id="CHEBI:83833"/>
        <dbReference type="ChEBI" id="CHEBI:83834"/>
        <dbReference type="EC" id="5.2.1.8"/>
    </reaction>
</comment>
<keyword evidence="9 12" id="KW-0131">Cell cycle</keyword>
<dbReference type="InterPro" id="IPR008881">
    <property type="entry name" value="Trigger_fac_ribosome-bd_bac"/>
</dbReference>
<dbReference type="PANTHER" id="PTHR30560">
    <property type="entry name" value="TRIGGER FACTOR CHAPERONE AND PEPTIDYL-PROLYL CIS/TRANS ISOMERASE"/>
    <property type="match status" value="1"/>
</dbReference>
<evidence type="ECO:0000256" key="3">
    <source>
        <dbReference type="ARBA" id="ARBA00013194"/>
    </source>
</evidence>
<dbReference type="GO" id="GO:0043335">
    <property type="term" value="P:protein unfolding"/>
    <property type="evidence" value="ECO:0007669"/>
    <property type="project" value="TreeGrafter"/>
</dbReference>
<dbReference type="GO" id="GO:0051301">
    <property type="term" value="P:cell division"/>
    <property type="evidence" value="ECO:0007669"/>
    <property type="project" value="UniProtKB-KW"/>
</dbReference>
<dbReference type="GO" id="GO:0003755">
    <property type="term" value="F:peptidyl-prolyl cis-trans isomerase activity"/>
    <property type="evidence" value="ECO:0007669"/>
    <property type="project" value="UniProtKB-UniRule"/>
</dbReference>
<evidence type="ECO:0000256" key="1">
    <source>
        <dbReference type="ARBA" id="ARBA00000971"/>
    </source>
</evidence>
<dbReference type="EMBL" id="JADZLT010000053">
    <property type="protein sequence ID" value="MBH0239144.1"/>
    <property type="molecule type" value="Genomic_DNA"/>
</dbReference>
<dbReference type="GO" id="GO:0015031">
    <property type="term" value="P:protein transport"/>
    <property type="evidence" value="ECO:0007669"/>
    <property type="project" value="UniProtKB-UniRule"/>
</dbReference>
<dbReference type="InterPro" id="IPR001179">
    <property type="entry name" value="PPIase_FKBP_dom"/>
</dbReference>
<comment type="caution">
    <text evidence="16">The sequence shown here is derived from an EMBL/GenBank/DDBJ whole genome shotgun (WGS) entry which is preliminary data.</text>
</comment>
<reference evidence="16" key="1">
    <citation type="submission" date="2020-12" db="EMBL/GenBank/DDBJ databases">
        <title>Methylobrevis albus sp. nov., isolated from fresh water lack sediment.</title>
        <authorList>
            <person name="Zou Q."/>
        </authorList>
    </citation>
    <scope>NUCLEOTIDE SEQUENCE</scope>
    <source>
        <strain evidence="16">L22</strain>
    </source>
</reference>
<dbReference type="InterPro" id="IPR008880">
    <property type="entry name" value="Trigger_fac_C"/>
</dbReference>
<evidence type="ECO:0000256" key="9">
    <source>
        <dbReference type="ARBA" id="ARBA00023306"/>
    </source>
</evidence>
<dbReference type="AlphaFoldDB" id="A0A931I452"/>
<dbReference type="GO" id="GO:0044183">
    <property type="term" value="F:protein folding chaperone"/>
    <property type="evidence" value="ECO:0007669"/>
    <property type="project" value="TreeGrafter"/>
</dbReference>
<feature type="domain" description="PPIase FKBP-type" evidence="15">
    <location>
        <begin position="169"/>
        <end position="249"/>
    </location>
</feature>
<keyword evidence="5 12" id="KW-0132">Cell division</keyword>
<comment type="domain">
    <text evidence="12">Consists of 3 domains; the N-terminus binds the ribosome, the middle domain has PPIase activity, while the C-terminus has intrinsic chaperone activity on its own.</text>
</comment>
<dbReference type="InterPro" id="IPR046357">
    <property type="entry name" value="PPIase_dom_sf"/>
</dbReference>
<dbReference type="Gene3D" id="3.10.50.40">
    <property type="match status" value="1"/>
</dbReference>
<dbReference type="Gene3D" id="3.30.70.1050">
    <property type="entry name" value="Trigger factor ribosome-binding domain"/>
    <property type="match status" value="1"/>
</dbReference>
<dbReference type="HAMAP" id="MF_00303">
    <property type="entry name" value="Trigger_factor_Tig"/>
    <property type="match status" value="1"/>
</dbReference>
<evidence type="ECO:0000256" key="11">
    <source>
        <dbReference type="ARBA" id="ARBA00029986"/>
    </source>
</evidence>
<keyword evidence="12" id="KW-0963">Cytoplasm</keyword>
<dbReference type="PANTHER" id="PTHR30560:SF3">
    <property type="entry name" value="TRIGGER FACTOR-LIKE PROTEIN TIG, CHLOROPLASTIC"/>
    <property type="match status" value="1"/>
</dbReference>
<keyword evidence="17" id="KW-1185">Reference proteome</keyword>
<protein>
    <recommendedName>
        <fullName evidence="4 12">Trigger factor</fullName>
        <shortName evidence="12">TF</shortName>
        <ecNumber evidence="3 12">5.2.1.8</ecNumber>
    </recommendedName>
    <alternativeName>
        <fullName evidence="11 12">PPIase</fullName>
    </alternativeName>
</protein>
<dbReference type="SUPFAM" id="SSF54534">
    <property type="entry name" value="FKBP-like"/>
    <property type="match status" value="1"/>
</dbReference>
<evidence type="ECO:0000256" key="4">
    <source>
        <dbReference type="ARBA" id="ARBA00016902"/>
    </source>
</evidence>
<dbReference type="InterPro" id="IPR027304">
    <property type="entry name" value="Trigger_fact/SurA_dom_sf"/>
</dbReference>
<organism evidence="16 17">
    <name type="scientific">Methylobrevis albus</name>
    <dbReference type="NCBI Taxonomy" id="2793297"/>
    <lineage>
        <taxon>Bacteria</taxon>
        <taxon>Pseudomonadati</taxon>
        <taxon>Pseudomonadota</taxon>
        <taxon>Alphaproteobacteria</taxon>
        <taxon>Hyphomicrobiales</taxon>
        <taxon>Pleomorphomonadaceae</taxon>
        <taxon>Methylobrevis</taxon>
    </lineage>
</organism>
<dbReference type="Pfam" id="PF05697">
    <property type="entry name" value="Trigger_N"/>
    <property type="match status" value="1"/>
</dbReference>
<comment type="subcellular location">
    <subcellularLocation>
        <location evidence="12">Cytoplasm</location>
    </subcellularLocation>
    <text evidence="12">About half TF is bound to the ribosome near the polypeptide exit tunnel while the other half is free in the cytoplasm.</text>
</comment>
<keyword evidence="7 12" id="KW-0143">Chaperone</keyword>
<evidence type="ECO:0000259" key="15">
    <source>
        <dbReference type="PROSITE" id="PS50059"/>
    </source>
</evidence>
<dbReference type="PROSITE" id="PS50059">
    <property type="entry name" value="FKBP_PPIASE"/>
    <property type="match status" value="1"/>
</dbReference>
<evidence type="ECO:0000256" key="10">
    <source>
        <dbReference type="ARBA" id="ARBA00024849"/>
    </source>
</evidence>
<evidence type="ECO:0000313" key="17">
    <source>
        <dbReference type="Proteomes" id="UP000631694"/>
    </source>
</evidence>
<evidence type="ECO:0000256" key="2">
    <source>
        <dbReference type="ARBA" id="ARBA00005464"/>
    </source>
</evidence>
<dbReference type="Pfam" id="PF00254">
    <property type="entry name" value="FKBP_C"/>
    <property type="match status" value="1"/>
</dbReference>
<evidence type="ECO:0000256" key="6">
    <source>
        <dbReference type="ARBA" id="ARBA00023110"/>
    </source>
</evidence>
<dbReference type="InterPro" id="IPR005215">
    <property type="entry name" value="Trig_fac"/>
</dbReference>
<comment type="function">
    <text evidence="10 12">Involved in protein export. Acts as a chaperone by maintaining the newly synthesized protein in an open conformation. Functions as a peptidyl-prolyl cis-trans isomerase.</text>
</comment>
<dbReference type="GO" id="GO:0051083">
    <property type="term" value="P:'de novo' cotranslational protein folding"/>
    <property type="evidence" value="ECO:0007669"/>
    <property type="project" value="TreeGrafter"/>
</dbReference>
<dbReference type="SUPFAM" id="SSF102735">
    <property type="entry name" value="Trigger factor ribosome-binding domain"/>
    <property type="match status" value="1"/>
</dbReference>
<proteinExistence type="inferred from homology"/>
<sequence length="450" mass="49895">MQVNEKVSDGLKRELEIVVPASELASRLDKTLEDLKGRVQLKGFRPGKVPLAHVRKLYGKSAMADIVNTAIGDSSRKALEDRNEKAAIQPSIDLSDDKATAVIEGGADLAFTVTYEVIPDFEIASVDGITIERPIADVADSEIDEQLKQIAEGSREFEPREDGVAAENGDRLTLSYVGKLGDEPFEGGSDDRAYLVLGSNRFIPGFEEQLVGAKVGDKKTLNVTFPAEYPAPNLAGQEVTFDVEIFEVSAPGELVLDDAFASNLGIESMEKLKELIRGQIQSQYGQQTRQKVKRQLLDALDGLYSFELPPTLVQQEFDIIWRQVTTEMAQSGKTFEQEETTEEQTRADYMKIAERRVRLGLVLSKIGEEAGVKVNEQELQRALIERARQFPGQEREVVEFYRKDAQALASLQAPVFEEKVVDHLLTLVTVNDKTVAKDELFAEETDDIAA</sequence>
<evidence type="ECO:0000256" key="13">
    <source>
        <dbReference type="PROSITE-ProRule" id="PRU00277"/>
    </source>
</evidence>
<name>A0A931I452_9HYPH</name>
<evidence type="ECO:0000256" key="7">
    <source>
        <dbReference type="ARBA" id="ARBA00023186"/>
    </source>
</evidence>
<dbReference type="GO" id="GO:0005737">
    <property type="term" value="C:cytoplasm"/>
    <property type="evidence" value="ECO:0007669"/>
    <property type="project" value="UniProtKB-SubCell"/>
</dbReference>
<evidence type="ECO:0000256" key="5">
    <source>
        <dbReference type="ARBA" id="ARBA00022618"/>
    </source>
</evidence>
<dbReference type="Proteomes" id="UP000631694">
    <property type="component" value="Unassembled WGS sequence"/>
</dbReference>
<dbReference type="FunFam" id="3.10.50.40:FF:000001">
    <property type="entry name" value="Trigger factor"/>
    <property type="match status" value="1"/>
</dbReference>
<dbReference type="EC" id="5.2.1.8" evidence="3 12"/>
<dbReference type="RefSeq" id="WP_197312235.1">
    <property type="nucleotide sequence ID" value="NZ_JADZLT010000053.1"/>
</dbReference>
<dbReference type="GO" id="GO:0043022">
    <property type="term" value="F:ribosome binding"/>
    <property type="evidence" value="ECO:0007669"/>
    <property type="project" value="TreeGrafter"/>
</dbReference>
<dbReference type="Pfam" id="PF05698">
    <property type="entry name" value="Trigger_C"/>
    <property type="match status" value="1"/>
</dbReference>
<dbReference type="InterPro" id="IPR037041">
    <property type="entry name" value="Trigger_fac_C_sf"/>
</dbReference>
<dbReference type="PIRSF" id="PIRSF003095">
    <property type="entry name" value="Trigger_factor"/>
    <property type="match status" value="1"/>
</dbReference>
<comment type="similarity">
    <text evidence="2 12 14">Belongs to the FKBP-type PPIase family. Tig subfamily.</text>
</comment>
<evidence type="ECO:0000256" key="14">
    <source>
        <dbReference type="RuleBase" id="RU003914"/>
    </source>
</evidence>